<dbReference type="EMBL" id="GGEC01078801">
    <property type="protein sequence ID" value="MBX59285.1"/>
    <property type="molecule type" value="Transcribed_RNA"/>
</dbReference>
<accession>A0A2P2PX50</accession>
<evidence type="ECO:0000313" key="1">
    <source>
        <dbReference type="EMBL" id="MBX59285.1"/>
    </source>
</evidence>
<organism evidence="1">
    <name type="scientific">Rhizophora mucronata</name>
    <name type="common">Asiatic mangrove</name>
    <dbReference type="NCBI Taxonomy" id="61149"/>
    <lineage>
        <taxon>Eukaryota</taxon>
        <taxon>Viridiplantae</taxon>
        <taxon>Streptophyta</taxon>
        <taxon>Embryophyta</taxon>
        <taxon>Tracheophyta</taxon>
        <taxon>Spermatophyta</taxon>
        <taxon>Magnoliopsida</taxon>
        <taxon>eudicotyledons</taxon>
        <taxon>Gunneridae</taxon>
        <taxon>Pentapetalae</taxon>
        <taxon>rosids</taxon>
        <taxon>fabids</taxon>
        <taxon>Malpighiales</taxon>
        <taxon>Rhizophoraceae</taxon>
        <taxon>Rhizophora</taxon>
    </lineage>
</organism>
<dbReference type="AlphaFoldDB" id="A0A2P2PX50"/>
<name>A0A2P2PX50_RHIMU</name>
<reference evidence="1" key="1">
    <citation type="submission" date="2018-02" db="EMBL/GenBank/DDBJ databases">
        <title>Rhizophora mucronata_Transcriptome.</title>
        <authorList>
            <person name="Meera S.P."/>
            <person name="Sreeshan A."/>
            <person name="Augustine A."/>
        </authorList>
    </citation>
    <scope>NUCLEOTIDE SEQUENCE</scope>
    <source>
        <tissue evidence="1">Leaf</tissue>
    </source>
</reference>
<proteinExistence type="predicted"/>
<protein>
    <submittedName>
        <fullName evidence="1">Uncharacterized protein</fullName>
    </submittedName>
</protein>
<sequence>MYTETVYIYGNKSSEILQFYHWFSLKIKQLT</sequence>